<organism evidence="8 9">
    <name type="scientific">Kingdonia uniflora</name>
    <dbReference type="NCBI Taxonomy" id="39325"/>
    <lineage>
        <taxon>Eukaryota</taxon>
        <taxon>Viridiplantae</taxon>
        <taxon>Streptophyta</taxon>
        <taxon>Embryophyta</taxon>
        <taxon>Tracheophyta</taxon>
        <taxon>Spermatophyta</taxon>
        <taxon>Magnoliopsida</taxon>
        <taxon>Ranunculales</taxon>
        <taxon>Circaeasteraceae</taxon>
        <taxon>Kingdonia</taxon>
    </lineage>
</organism>
<dbReference type="InterPro" id="IPR017441">
    <property type="entry name" value="Protein_kinase_ATP_BS"/>
</dbReference>
<dbReference type="Proteomes" id="UP000541444">
    <property type="component" value="Unassembled WGS sequence"/>
</dbReference>
<comment type="caution">
    <text evidence="8">The sequence shown here is derived from an EMBL/GenBank/DDBJ whole genome shotgun (WGS) entry which is preliminary data.</text>
</comment>
<protein>
    <recommendedName>
        <fullName evidence="7">Protein kinase domain-containing protein</fullName>
    </recommendedName>
</protein>
<dbReference type="GO" id="GO:0005524">
    <property type="term" value="F:ATP binding"/>
    <property type="evidence" value="ECO:0007669"/>
    <property type="project" value="UniProtKB-UniRule"/>
</dbReference>
<dbReference type="GO" id="GO:0005886">
    <property type="term" value="C:plasma membrane"/>
    <property type="evidence" value="ECO:0007669"/>
    <property type="project" value="TreeGrafter"/>
</dbReference>
<accession>A0A7J7NLJ7</accession>
<dbReference type="Gene3D" id="1.10.510.10">
    <property type="entry name" value="Transferase(Phosphotransferase) domain 1"/>
    <property type="match status" value="1"/>
</dbReference>
<evidence type="ECO:0000256" key="3">
    <source>
        <dbReference type="ARBA" id="ARBA00022741"/>
    </source>
</evidence>
<evidence type="ECO:0000256" key="4">
    <source>
        <dbReference type="ARBA" id="ARBA00022777"/>
    </source>
</evidence>
<dbReference type="InterPro" id="IPR001245">
    <property type="entry name" value="Ser-Thr/Tyr_kinase_cat_dom"/>
</dbReference>
<dbReference type="PROSITE" id="PS00107">
    <property type="entry name" value="PROTEIN_KINASE_ATP"/>
    <property type="match status" value="1"/>
</dbReference>
<dbReference type="FunFam" id="3.30.200.20:FF:000145">
    <property type="entry name" value="receptor-like serine/threonine-protein kinase SD1-8"/>
    <property type="match status" value="1"/>
</dbReference>
<feature type="binding site" evidence="6">
    <location>
        <position position="51"/>
    </location>
    <ligand>
        <name>ATP</name>
        <dbReference type="ChEBI" id="CHEBI:30616"/>
    </ligand>
</feature>
<dbReference type="InterPro" id="IPR000719">
    <property type="entry name" value="Prot_kinase_dom"/>
</dbReference>
<dbReference type="EMBL" id="JACGCM010000711">
    <property type="protein sequence ID" value="KAF6167996.1"/>
    <property type="molecule type" value="Genomic_DNA"/>
</dbReference>
<dbReference type="PANTHER" id="PTHR27002:SF1082">
    <property type="entry name" value="OS06G0693000 PROTEIN"/>
    <property type="match status" value="1"/>
</dbReference>
<dbReference type="Pfam" id="PF07714">
    <property type="entry name" value="PK_Tyr_Ser-Thr"/>
    <property type="match status" value="1"/>
</dbReference>
<dbReference type="AlphaFoldDB" id="A0A7J7NLJ7"/>
<evidence type="ECO:0000313" key="9">
    <source>
        <dbReference type="Proteomes" id="UP000541444"/>
    </source>
</evidence>
<name>A0A7J7NLJ7_9MAGN</name>
<evidence type="ECO:0000256" key="6">
    <source>
        <dbReference type="PROSITE-ProRule" id="PRU10141"/>
    </source>
</evidence>
<evidence type="ECO:0000313" key="8">
    <source>
        <dbReference type="EMBL" id="KAF6167996.1"/>
    </source>
</evidence>
<keyword evidence="4" id="KW-0418">Kinase</keyword>
<keyword evidence="5 6" id="KW-0067">ATP-binding</keyword>
<keyword evidence="2" id="KW-0808">Transferase</keyword>
<feature type="domain" description="Protein kinase" evidence="7">
    <location>
        <begin position="23"/>
        <end position="130"/>
    </location>
</feature>
<proteinExistence type="predicted"/>
<keyword evidence="3 6" id="KW-0547">Nucleotide-binding</keyword>
<evidence type="ECO:0000256" key="1">
    <source>
        <dbReference type="ARBA" id="ARBA00022527"/>
    </source>
</evidence>
<dbReference type="PANTHER" id="PTHR27002">
    <property type="entry name" value="RECEPTOR-LIKE SERINE/THREONINE-PROTEIN KINASE SD1-8"/>
    <property type="match status" value="1"/>
</dbReference>
<evidence type="ECO:0000259" key="7">
    <source>
        <dbReference type="PROSITE" id="PS50011"/>
    </source>
</evidence>
<gene>
    <name evidence="8" type="ORF">GIB67_020566</name>
</gene>
<dbReference type="PROSITE" id="PS50011">
    <property type="entry name" value="PROTEIN_KINASE_DOM"/>
    <property type="match status" value="1"/>
</dbReference>
<evidence type="ECO:0000256" key="2">
    <source>
        <dbReference type="ARBA" id="ARBA00022679"/>
    </source>
</evidence>
<keyword evidence="9" id="KW-1185">Reference proteome</keyword>
<dbReference type="OrthoDB" id="1933550at2759"/>
<dbReference type="InterPro" id="IPR011009">
    <property type="entry name" value="Kinase-like_dom_sf"/>
</dbReference>
<sequence>MLGDNPELPIFDSEKLATATNGFHLSNKLGKGGFGTVYKGKFPNGQEIAVKRLSKSSGQGSEEFMNEVVVISKLQHRNLVKFVGCCIEGEGKMLVYEYLPNKGLDSFLFDPKKQSLLNWRKRFQIIEGIG</sequence>
<dbReference type="GO" id="GO:0004674">
    <property type="term" value="F:protein serine/threonine kinase activity"/>
    <property type="evidence" value="ECO:0007669"/>
    <property type="project" value="UniProtKB-KW"/>
</dbReference>
<dbReference type="SUPFAM" id="SSF56112">
    <property type="entry name" value="Protein kinase-like (PK-like)"/>
    <property type="match status" value="1"/>
</dbReference>
<evidence type="ECO:0000256" key="5">
    <source>
        <dbReference type="ARBA" id="ARBA00022840"/>
    </source>
</evidence>
<reference evidence="8 9" key="1">
    <citation type="journal article" date="2020" name="IScience">
        <title>Genome Sequencing of the Endangered Kingdonia uniflora (Circaeasteraceae, Ranunculales) Reveals Potential Mechanisms of Evolutionary Specialization.</title>
        <authorList>
            <person name="Sun Y."/>
            <person name="Deng T."/>
            <person name="Zhang A."/>
            <person name="Moore M.J."/>
            <person name="Landis J.B."/>
            <person name="Lin N."/>
            <person name="Zhang H."/>
            <person name="Zhang X."/>
            <person name="Huang J."/>
            <person name="Zhang X."/>
            <person name="Sun H."/>
            <person name="Wang H."/>
        </authorList>
    </citation>
    <scope>NUCLEOTIDE SEQUENCE [LARGE SCALE GENOMIC DNA]</scope>
    <source>
        <strain evidence="8">TB1705</strain>
        <tissue evidence="8">Leaf</tissue>
    </source>
</reference>
<keyword evidence="1" id="KW-0723">Serine/threonine-protein kinase</keyword>